<dbReference type="PRINTS" id="PR00114">
    <property type="entry name" value="STPHPHTASE"/>
</dbReference>
<keyword evidence="2" id="KW-0378">Hydrolase</keyword>
<dbReference type="EC" id="3.1.3.11" evidence="2"/>
<dbReference type="PANTHER" id="PTHR42850:SF4">
    <property type="entry name" value="ZINC-DEPENDENT ENDOPOLYPHOSPHATASE"/>
    <property type="match status" value="1"/>
</dbReference>
<dbReference type="SUPFAM" id="SSF56300">
    <property type="entry name" value="Metallo-dependent phosphatases"/>
    <property type="match status" value="1"/>
</dbReference>
<dbReference type="InterPro" id="IPR050126">
    <property type="entry name" value="Ap4A_hydrolase"/>
</dbReference>
<keyword evidence="3" id="KW-1185">Reference proteome</keyword>
<evidence type="ECO:0000259" key="1">
    <source>
        <dbReference type="Pfam" id="PF00149"/>
    </source>
</evidence>
<dbReference type="GO" id="GO:0042132">
    <property type="term" value="F:fructose 1,6-bisphosphate 1-phosphatase activity"/>
    <property type="evidence" value="ECO:0007669"/>
    <property type="project" value="UniProtKB-EC"/>
</dbReference>
<sequence>MKYVTSDIHGRLDRLKKLIETIELRENDILYIIGDLVDRGEKPIETIEFVMNHPQIEVIMGNHDEMMLYALKYKDEKQIERWGRNGCEPTIEGFSKRTLEEQENILSYIEGLPYFKIIDNKYLLIHAGFEPSRLFEHMIDKPLKDALIEQKDRLVWVRDDFIKNKALDNLITVFGHSPRIYIDKLFERESKLPYEIWIDNVYNDKIGIDTGNCYEGGRMACLRLDDHKVFYIE</sequence>
<dbReference type="InterPro" id="IPR004843">
    <property type="entry name" value="Calcineurin-like_PHP"/>
</dbReference>
<dbReference type="PANTHER" id="PTHR42850">
    <property type="entry name" value="METALLOPHOSPHOESTERASE"/>
    <property type="match status" value="1"/>
</dbReference>
<proteinExistence type="predicted"/>
<dbReference type="Proteomes" id="UP001524478">
    <property type="component" value="Unassembled WGS sequence"/>
</dbReference>
<accession>A0ABT1S8W9</accession>
<evidence type="ECO:0000313" key="2">
    <source>
        <dbReference type="EMBL" id="MCQ4922915.1"/>
    </source>
</evidence>
<reference evidence="2 3" key="1">
    <citation type="submission" date="2022-06" db="EMBL/GenBank/DDBJ databases">
        <title>Isolation of gut microbiota from human fecal samples.</title>
        <authorList>
            <person name="Pamer E.G."/>
            <person name="Barat B."/>
            <person name="Waligurski E."/>
            <person name="Medina S."/>
            <person name="Paddock L."/>
            <person name="Mostad J."/>
        </authorList>
    </citation>
    <scope>NUCLEOTIDE SEQUENCE [LARGE SCALE GENOMIC DNA]</scope>
    <source>
        <strain evidence="2 3">DFI.7.95</strain>
    </source>
</reference>
<protein>
    <submittedName>
        <fullName evidence="2">Fructose-bisphosphatase class III</fullName>
        <ecNumber evidence="2">3.1.3.11</ecNumber>
    </submittedName>
</protein>
<dbReference type="InterPro" id="IPR029052">
    <property type="entry name" value="Metallo-depent_PP-like"/>
</dbReference>
<evidence type="ECO:0000313" key="3">
    <source>
        <dbReference type="Proteomes" id="UP001524478"/>
    </source>
</evidence>
<gene>
    <name evidence="2" type="ORF">NE686_07460</name>
</gene>
<dbReference type="InterPro" id="IPR006186">
    <property type="entry name" value="Ser/Thr-sp_prot-phosphatase"/>
</dbReference>
<name>A0ABT1S8W9_9FIRM</name>
<dbReference type="Gene3D" id="3.60.21.10">
    <property type="match status" value="1"/>
</dbReference>
<dbReference type="EMBL" id="JANGAC010000004">
    <property type="protein sequence ID" value="MCQ4922915.1"/>
    <property type="molecule type" value="Genomic_DNA"/>
</dbReference>
<feature type="domain" description="Calcineurin-like phosphoesterase" evidence="1">
    <location>
        <begin position="4"/>
        <end position="191"/>
    </location>
</feature>
<dbReference type="RefSeq" id="WP_256310995.1">
    <property type="nucleotide sequence ID" value="NZ_JANGAC010000004.1"/>
</dbReference>
<dbReference type="Pfam" id="PF00149">
    <property type="entry name" value="Metallophos"/>
    <property type="match status" value="1"/>
</dbReference>
<comment type="caution">
    <text evidence="2">The sequence shown here is derived from an EMBL/GenBank/DDBJ whole genome shotgun (WGS) entry which is preliminary data.</text>
</comment>
<organism evidence="2 3">
    <name type="scientific">Tissierella carlieri</name>
    <dbReference type="NCBI Taxonomy" id="689904"/>
    <lineage>
        <taxon>Bacteria</taxon>
        <taxon>Bacillati</taxon>
        <taxon>Bacillota</taxon>
        <taxon>Tissierellia</taxon>
        <taxon>Tissierellales</taxon>
        <taxon>Tissierellaceae</taxon>
        <taxon>Tissierella</taxon>
    </lineage>
</organism>